<keyword evidence="1" id="KW-0472">Membrane</keyword>
<accession>A0A3R6GWQ5</accession>
<evidence type="ECO:0000313" key="5">
    <source>
        <dbReference type="Proteomes" id="UP000283513"/>
    </source>
</evidence>
<evidence type="ECO:0000313" key="3">
    <source>
        <dbReference type="EMBL" id="RHC19808.1"/>
    </source>
</evidence>
<proteinExistence type="predicted"/>
<dbReference type="Proteomes" id="UP000284051">
    <property type="component" value="Unassembled WGS sequence"/>
</dbReference>
<evidence type="ECO:0000313" key="2">
    <source>
        <dbReference type="EMBL" id="MVQ45206.1"/>
    </source>
</evidence>
<protein>
    <submittedName>
        <fullName evidence="4">Membrane-spanning protein</fullName>
    </submittedName>
</protein>
<evidence type="ECO:0000256" key="1">
    <source>
        <dbReference type="SAM" id="Phobius"/>
    </source>
</evidence>
<dbReference type="Proteomes" id="UP000479531">
    <property type="component" value="Unassembled WGS sequence"/>
</dbReference>
<reference evidence="2 7" key="2">
    <citation type="submission" date="2019-10" db="EMBL/GenBank/DDBJ databases">
        <title>Roseburia spp. ameliorate alcoholic fatty liver via restoration of gut barrier function.</title>
        <authorList>
            <person name="Seo B."/>
            <person name="Ko G."/>
        </authorList>
    </citation>
    <scope>NUCLEOTIDE SEQUENCE [LARGE SCALE GENOMIC DNA]</scope>
    <source>
        <strain evidence="2 7">SNUG30017</strain>
    </source>
</reference>
<organism evidence="4 6">
    <name type="scientific">Roseburia intestinalis</name>
    <dbReference type="NCBI Taxonomy" id="166486"/>
    <lineage>
        <taxon>Bacteria</taxon>
        <taxon>Bacillati</taxon>
        <taxon>Bacillota</taxon>
        <taxon>Clostridia</taxon>
        <taxon>Lachnospirales</taxon>
        <taxon>Lachnospiraceae</taxon>
        <taxon>Roseburia</taxon>
    </lineage>
</organism>
<dbReference type="Proteomes" id="UP000283513">
    <property type="component" value="Unassembled WGS sequence"/>
</dbReference>
<dbReference type="AlphaFoldDB" id="A0A3R6GWQ5"/>
<evidence type="ECO:0000313" key="7">
    <source>
        <dbReference type="Proteomes" id="UP000479531"/>
    </source>
</evidence>
<evidence type="ECO:0000313" key="4">
    <source>
        <dbReference type="EMBL" id="RHG29027.1"/>
    </source>
</evidence>
<dbReference type="OrthoDB" id="9925008at2"/>
<feature type="transmembrane region" description="Helical" evidence="1">
    <location>
        <begin position="12"/>
        <end position="32"/>
    </location>
</feature>
<keyword evidence="1" id="KW-0812">Transmembrane</keyword>
<sequence length="59" mass="6953">MRFTMNCRKYRAVLLGVIVMILVVGVCFYTKYRKENEIPTDGMLVYDNSEDEDVDKIWA</sequence>
<evidence type="ECO:0000313" key="6">
    <source>
        <dbReference type="Proteomes" id="UP000284051"/>
    </source>
</evidence>
<dbReference type="EMBL" id="QRID01000006">
    <property type="protein sequence ID" value="RHG29027.1"/>
    <property type="molecule type" value="Genomic_DNA"/>
</dbReference>
<keyword evidence="1" id="KW-1133">Transmembrane helix</keyword>
<reference evidence="5 6" key="1">
    <citation type="submission" date="2018-08" db="EMBL/GenBank/DDBJ databases">
        <title>A genome reference for cultivated species of the human gut microbiota.</title>
        <authorList>
            <person name="Zou Y."/>
            <person name="Xue W."/>
            <person name="Luo G."/>
        </authorList>
    </citation>
    <scope>NUCLEOTIDE SEQUENCE [LARGE SCALE GENOMIC DNA]</scope>
    <source>
        <strain evidence="4 6">AM22-21LB</strain>
        <strain evidence="3 5">AM37-1AC</strain>
    </source>
</reference>
<name>A0A3R6GWQ5_9FIRM</name>
<dbReference type="EMBL" id="QSHO01000002">
    <property type="protein sequence ID" value="RHC19808.1"/>
    <property type="molecule type" value="Genomic_DNA"/>
</dbReference>
<dbReference type="EMBL" id="WGGT01000005">
    <property type="protein sequence ID" value="MVQ45206.1"/>
    <property type="molecule type" value="Genomic_DNA"/>
</dbReference>
<comment type="caution">
    <text evidence="4">The sequence shown here is derived from an EMBL/GenBank/DDBJ whole genome shotgun (WGS) entry which is preliminary data.</text>
</comment>
<gene>
    <name evidence="4" type="ORF">DW264_07940</name>
    <name evidence="3" type="ORF">DW856_02765</name>
    <name evidence="2" type="ORF">GCK47_05710</name>
</gene>